<dbReference type="InterPro" id="IPR016982">
    <property type="entry name" value="Mms48"/>
</dbReference>
<evidence type="ECO:0000256" key="5">
    <source>
        <dbReference type="SAM" id="MobiDB-lite"/>
    </source>
</evidence>
<keyword evidence="4 6" id="KW-0472">Membrane</keyword>
<dbReference type="InterPro" id="IPR010817">
    <property type="entry name" value="HemY_N"/>
</dbReference>
<evidence type="ECO:0000256" key="4">
    <source>
        <dbReference type="ARBA" id="ARBA00023136"/>
    </source>
</evidence>
<dbReference type="STRING" id="1123501.Wenmar_00480"/>
<accession>A0A0D0QFN7</accession>
<name>A0A0D0QFN7_9RHOB</name>
<dbReference type="PIRSF" id="PIRSF031802">
    <property type="entry name" value="UCP031802"/>
    <property type="match status" value="1"/>
</dbReference>
<dbReference type="SUPFAM" id="SSF48452">
    <property type="entry name" value="TPR-like"/>
    <property type="match status" value="1"/>
</dbReference>
<comment type="subcellular location">
    <subcellularLocation>
        <location evidence="1">Membrane</location>
    </subcellularLocation>
</comment>
<evidence type="ECO:0000256" key="3">
    <source>
        <dbReference type="ARBA" id="ARBA00022989"/>
    </source>
</evidence>
<evidence type="ECO:0000259" key="7">
    <source>
        <dbReference type="Pfam" id="PF07219"/>
    </source>
</evidence>
<reference evidence="8 9" key="1">
    <citation type="submission" date="2013-01" db="EMBL/GenBank/DDBJ databases">
        <authorList>
            <person name="Fiebig A."/>
            <person name="Goeker M."/>
            <person name="Klenk H.-P.P."/>
        </authorList>
    </citation>
    <scope>NUCLEOTIDE SEQUENCE [LARGE SCALE GENOMIC DNA]</scope>
    <source>
        <strain evidence="8 9">DSM 24838</strain>
    </source>
</reference>
<dbReference type="Proteomes" id="UP000035100">
    <property type="component" value="Unassembled WGS sequence"/>
</dbReference>
<protein>
    <submittedName>
        <fullName evidence="8">Putative membrane-bound protein</fullName>
    </submittedName>
</protein>
<proteinExistence type="predicted"/>
<evidence type="ECO:0000256" key="1">
    <source>
        <dbReference type="ARBA" id="ARBA00004370"/>
    </source>
</evidence>
<feature type="compositionally biased region" description="Basic residues" evidence="5">
    <location>
        <begin position="484"/>
        <end position="501"/>
    </location>
</feature>
<organism evidence="8 9">
    <name type="scientific">Wenxinia marina DSM 24838</name>
    <dbReference type="NCBI Taxonomy" id="1123501"/>
    <lineage>
        <taxon>Bacteria</taxon>
        <taxon>Pseudomonadati</taxon>
        <taxon>Pseudomonadota</taxon>
        <taxon>Alphaproteobacteria</taxon>
        <taxon>Rhodobacterales</taxon>
        <taxon>Roseobacteraceae</taxon>
        <taxon>Wenxinia</taxon>
    </lineage>
</organism>
<comment type="caution">
    <text evidence="8">The sequence shown here is derived from an EMBL/GenBank/DDBJ whole genome shotgun (WGS) entry which is preliminary data.</text>
</comment>
<dbReference type="InterPro" id="IPR011990">
    <property type="entry name" value="TPR-like_helical_dom_sf"/>
</dbReference>
<dbReference type="EMBL" id="AONG01000003">
    <property type="protein sequence ID" value="KIQ71102.1"/>
    <property type="molecule type" value="Genomic_DNA"/>
</dbReference>
<dbReference type="PATRIC" id="fig|1123501.6.peg.540"/>
<dbReference type="AlphaFoldDB" id="A0A0D0QFN7"/>
<keyword evidence="2 6" id="KW-0812">Transmembrane</keyword>
<dbReference type="eggNOG" id="COG3898">
    <property type="taxonomic scope" value="Bacteria"/>
</dbReference>
<feature type="transmembrane region" description="Helical" evidence="6">
    <location>
        <begin position="5"/>
        <end position="28"/>
    </location>
</feature>
<feature type="region of interest" description="Disordered" evidence="5">
    <location>
        <begin position="444"/>
        <end position="501"/>
    </location>
</feature>
<evidence type="ECO:0000256" key="2">
    <source>
        <dbReference type="ARBA" id="ARBA00022692"/>
    </source>
</evidence>
<evidence type="ECO:0000256" key="6">
    <source>
        <dbReference type="SAM" id="Phobius"/>
    </source>
</evidence>
<evidence type="ECO:0000313" key="8">
    <source>
        <dbReference type="EMBL" id="KIQ71102.1"/>
    </source>
</evidence>
<keyword evidence="9" id="KW-1185">Reference proteome</keyword>
<sequence>MLWSLLKILVFVAVVIAVTLGAIYLTTLDGGAVVQVAGLEFTLGPLELVIGFIVLVILVWIALKVLGFLVALLRFINGDETSLSRYFTRNRERKGIDALADGMLALAAGEGNVALLKAERADRLLDRPSATNLLKAQAADMIGDRARAEAAYKALIAEDRTRFVGIRGILQHKLADGDDVTALKLAAKAFELKPAHPETQDTLMRLQAESHDWAGARRTLGAKLKHGTLPKDVYKRRDAVLALSEAKEVFEEGATIEAREEAIEANRLSPDLIPGAVMAARGYIEKGNTRYATRILKKAWEVQPHPDLAAAFAEIAPNESAAARKSRFQALTRLHPANPETRMLAAELEIAAEDFPAARRALGDLNETDPTARSLTLMAAIERGMGADEAVVRGWLTRALTAPRGPQWICDNCQQVHANWMPVCSNCHGFDTLSWRRPPHAEVAMPRLDRDAAAGRRGRGRRDRDRRARHASRDLRAGGAAGRGRGRPLHAARGRDRRRIA</sequence>
<dbReference type="Gene3D" id="1.25.40.10">
    <property type="entry name" value="Tetratricopeptide repeat domain"/>
    <property type="match status" value="1"/>
</dbReference>
<feature type="transmembrane region" description="Helical" evidence="6">
    <location>
        <begin position="48"/>
        <end position="76"/>
    </location>
</feature>
<feature type="domain" description="HemY N-terminal" evidence="7">
    <location>
        <begin position="30"/>
        <end position="141"/>
    </location>
</feature>
<dbReference type="Pfam" id="PF07219">
    <property type="entry name" value="HemY_N"/>
    <property type="match status" value="1"/>
</dbReference>
<gene>
    <name evidence="8" type="ORF">Wenmar_00480</name>
</gene>
<keyword evidence="3 6" id="KW-1133">Transmembrane helix</keyword>
<evidence type="ECO:0000313" key="9">
    <source>
        <dbReference type="Proteomes" id="UP000035100"/>
    </source>
</evidence>
<feature type="compositionally biased region" description="Basic and acidic residues" evidence="5">
    <location>
        <begin position="462"/>
        <end position="476"/>
    </location>
</feature>
<dbReference type="GO" id="GO:0016020">
    <property type="term" value="C:membrane"/>
    <property type="evidence" value="ECO:0007669"/>
    <property type="project" value="UniProtKB-SubCell"/>
</dbReference>